<proteinExistence type="predicted"/>
<dbReference type="RefSeq" id="WP_221859711.1">
    <property type="nucleotide sequence ID" value="NZ_BAAAYV010000019.1"/>
</dbReference>
<dbReference type="Proteomes" id="UP001410795">
    <property type="component" value="Unassembled WGS sequence"/>
</dbReference>
<evidence type="ECO:0000313" key="2">
    <source>
        <dbReference type="Proteomes" id="UP001410795"/>
    </source>
</evidence>
<comment type="caution">
    <text evidence="1">The sequence shown here is derived from an EMBL/GenBank/DDBJ whole genome shotgun (WGS) entry which is preliminary data.</text>
</comment>
<sequence length="214" mass="22367">MPTPTRQDCADSADDDTRAAILFVVDDLGDSARPADLGAWIVVESTSTRISLLRPYDEPVDGRGMGVMDDHDSRVFELLDALPSSGEAGWMVTRSGPCALSLDPAPLSPAIVQLDGSAPPDAGSPSLSLLVTEWACNSGRDAAGRVRLISLDETDDTVSIRVGVEPEDGAQTCPSNPTTSFVVDLASPLGDREIVDGSLVTPRPLPTGSPVVID</sequence>
<evidence type="ECO:0000313" key="1">
    <source>
        <dbReference type="EMBL" id="GAA3665319.1"/>
    </source>
</evidence>
<gene>
    <name evidence="1" type="ORF">GCM10022202_29280</name>
</gene>
<reference evidence="2" key="1">
    <citation type="journal article" date="2019" name="Int. J. Syst. Evol. Microbiol.">
        <title>The Global Catalogue of Microorganisms (GCM) 10K type strain sequencing project: providing services to taxonomists for standard genome sequencing and annotation.</title>
        <authorList>
            <consortium name="The Broad Institute Genomics Platform"/>
            <consortium name="The Broad Institute Genome Sequencing Center for Infectious Disease"/>
            <person name="Wu L."/>
            <person name="Ma J."/>
        </authorList>
    </citation>
    <scope>NUCLEOTIDE SEQUENCE [LARGE SCALE GENOMIC DNA]</scope>
    <source>
        <strain evidence="2">JCM 16546</strain>
    </source>
</reference>
<organism evidence="1 2">
    <name type="scientific">Microbacterium marinilacus</name>
    <dbReference type="NCBI Taxonomy" id="415209"/>
    <lineage>
        <taxon>Bacteria</taxon>
        <taxon>Bacillati</taxon>
        <taxon>Actinomycetota</taxon>
        <taxon>Actinomycetes</taxon>
        <taxon>Micrococcales</taxon>
        <taxon>Microbacteriaceae</taxon>
        <taxon>Microbacterium</taxon>
    </lineage>
</organism>
<dbReference type="EMBL" id="BAAAYV010000019">
    <property type="protein sequence ID" value="GAA3665319.1"/>
    <property type="molecule type" value="Genomic_DNA"/>
</dbReference>
<accession>A0ABP7BMT8</accession>
<keyword evidence="2" id="KW-1185">Reference proteome</keyword>
<name>A0ABP7BMT8_9MICO</name>
<protein>
    <submittedName>
        <fullName evidence="1">Uncharacterized protein</fullName>
    </submittedName>
</protein>